<sequence>MENQTITVTDLGAIKNIIDLACTRGAFRADEMQQVGELYNKLNNFLEAIVAHAQAQAGSEENKGE</sequence>
<gene>
    <name evidence="1" type="ORF">UFOVP328_192</name>
</gene>
<name>A0A6J5M1V5_9CAUD</name>
<accession>A0A6J5M1V5</accession>
<proteinExistence type="predicted"/>
<evidence type="ECO:0000313" key="1">
    <source>
        <dbReference type="EMBL" id="CAB4137999.1"/>
    </source>
</evidence>
<dbReference type="EMBL" id="LR796341">
    <property type="protein sequence ID" value="CAB4137999.1"/>
    <property type="molecule type" value="Genomic_DNA"/>
</dbReference>
<organism evidence="1">
    <name type="scientific">uncultured Caudovirales phage</name>
    <dbReference type="NCBI Taxonomy" id="2100421"/>
    <lineage>
        <taxon>Viruses</taxon>
        <taxon>Duplodnaviria</taxon>
        <taxon>Heunggongvirae</taxon>
        <taxon>Uroviricota</taxon>
        <taxon>Caudoviricetes</taxon>
        <taxon>Peduoviridae</taxon>
        <taxon>Maltschvirus</taxon>
        <taxon>Maltschvirus maltsch</taxon>
    </lineage>
</organism>
<reference evidence="1" key="1">
    <citation type="submission" date="2020-04" db="EMBL/GenBank/DDBJ databases">
        <authorList>
            <person name="Chiriac C."/>
            <person name="Salcher M."/>
            <person name="Ghai R."/>
            <person name="Kavagutti S V."/>
        </authorList>
    </citation>
    <scope>NUCLEOTIDE SEQUENCE</scope>
</reference>
<protein>
    <submittedName>
        <fullName evidence="1">Uncharacterized protein</fullName>
    </submittedName>
</protein>